<dbReference type="GO" id="GO:0016620">
    <property type="term" value="F:oxidoreductase activity, acting on the aldehyde or oxo group of donors, NAD or NADP as acceptor"/>
    <property type="evidence" value="ECO:0007669"/>
    <property type="project" value="InterPro"/>
</dbReference>
<evidence type="ECO:0000256" key="5">
    <source>
        <dbReference type="PROSITE-ProRule" id="PRU10007"/>
    </source>
</evidence>
<dbReference type="InterPro" id="IPR016163">
    <property type="entry name" value="Ald_DH_C"/>
</dbReference>
<sequence length="484" mass="52763">MNLDALTQREQPLFYSGEWHSASSDKTINVIDPSTAEIFSTLNSASAEDVSSAVESATTAWKSWRDLGGKQRAFYLNKFAEGLTSRKDELMQLQMKNNGKPAFEAEIDVEDAISCFKYYATLAENLDQQQNTAVELPDNDFSAKTRLEPVGPVGLIVPWNFPLVTSAWKIAPALAAGCTVVMKNSEVTPLIELVYGDIAIEANLPAGVLNLVVGAAETGIALVKDQRLQKISFTGSNHVGAMIMSDVSTRTLPISLELGGKSPIVILKDADIDLAVEVVCAGIFFNCGQMCSATSRLIVHKSIAEQVINGVVEKSKEMNIGSPNEADIEMGPLTSEAQLKQVQKYFQMAKDDQIECLVGGDTKQQKGYFVEPTVYKDVPQDHPIWREEIFGPVLATRTFTTEEEAIALSNDTHYGLVATIVSKDAEKAEYFASQIEAGHIWINAPQVIYPQTTWGGFKQSGIGRELGPWGLNAYLGVKNITIAN</sequence>
<accession>A0A4R1EPX4</accession>
<evidence type="ECO:0000256" key="6">
    <source>
        <dbReference type="RuleBase" id="RU003345"/>
    </source>
</evidence>
<evidence type="ECO:0000256" key="4">
    <source>
        <dbReference type="ARBA" id="ARBA00037921"/>
    </source>
</evidence>
<protein>
    <submittedName>
        <fullName evidence="8">Betaine-aldehyde dehydrogenase</fullName>
    </submittedName>
</protein>
<evidence type="ECO:0000256" key="1">
    <source>
        <dbReference type="ARBA" id="ARBA00009986"/>
    </source>
</evidence>
<comment type="similarity">
    <text evidence="1 6">Belongs to the aldehyde dehydrogenase family.</text>
</comment>
<proteinExistence type="inferred from homology"/>
<dbReference type="FunFam" id="3.40.309.10:FF:000012">
    <property type="entry name" value="Betaine aldehyde dehydrogenase"/>
    <property type="match status" value="1"/>
</dbReference>
<dbReference type="PANTHER" id="PTHR43860:SF2">
    <property type="entry name" value="BETAINE ALDEHYDE DEHYDROGENASE-RELATED"/>
    <property type="match status" value="1"/>
</dbReference>
<dbReference type="InterPro" id="IPR029510">
    <property type="entry name" value="Ald_DH_CS_GLU"/>
</dbReference>
<comment type="caution">
    <text evidence="8">The sequence shown here is derived from an EMBL/GenBank/DDBJ whole genome shotgun (WGS) entry which is preliminary data.</text>
</comment>
<dbReference type="AlphaFoldDB" id="A0A4R1EPX4"/>
<dbReference type="PROSITE" id="PS00687">
    <property type="entry name" value="ALDEHYDE_DEHYDR_GLU"/>
    <property type="match status" value="1"/>
</dbReference>
<evidence type="ECO:0000313" key="8">
    <source>
        <dbReference type="EMBL" id="TCJ83063.1"/>
    </source>
</evidence>
<dbReference type="PROSITE" id="PS00070">
    <property type="entry name" value="ALDEHYDE_DEHYDR_CYS"/>
    <property type="match status" value="1"/>
</dbReference>
<dbReference type="Proteomes" id="UP000294887">
    <property type="component" value="Unassembled WGS sequence"/>
</dbReference>
<dbReference type="Gene3D" id="3.40.309.10">
    <property type="entry name" value="Aldehyde Dehydrogenase, Chain A, domain 2"/>
    <property type="match status" value="1"/>
</dbReference>
<evidence type="ECO:0000256" key="2">
    <source>
        <dbReference type="ARBA" id="ARBA00023002"/>
    </source>
</evidence>
<dbReference type="FunFam" id="3.40.605.10:FF:000007">
    <property type="entry name" value="NAD/NADP-dependent betaine aldehyde dehydrogenase"/>
    <property type="match status" value="1"/>
</dbReference>
<organism evidence="8 9">
    <name type="scientific">Cocleimonas flava</name>
    <dbReference type="NCBI Taxonomy" id="634765"/>
    <lineage>
        <taxon>Bacteria</taxon>
        <taxon>Pseudomonadati</taxon>
        <taxon>Pseudomonadota</taxon>
        <taxon>Gammaproteobacteria</taxon>
        <taxon>Thiotrichales</taxon>
        <taxon>Thiotrichaceae</taxon>
        <taxon>Cocleimonas</taxon>
    </lineage>
</organism>
<keyword evidence="9" id="KW-1185">Reference proteome</keyword>
<dbReference type="InterPro" id="IPR016162">
    <property type="entry name" value="Ald_DH_N"/>
</dbReference>
<dbReference type="Gene3D" id="3.40.605.10">
    <property type="entry name" value="Aldehyde Dehydrogenase, Chain A, domain 1"/>
    <property type="match status" value="1"/>
</dbReference>
<feature type="domain" description="Aldehyde dehydrogenase" evidence="7">
    <location>
        <begin position="19"/>
        <end position="480"/>
    </location>
</feature>
<dbReference type="Pfam" id="PF00171">
    <property type="entry name" value="Aldedh"/>
    <property type="match status" value="1"/>
</dbReference>
<keyword evidence="3" id="KW-0520">NAD</keyword>
<dbReference type="OrthoDB" id="9768731at2"/>
<feature type="active site" evidence="5">
    <location>
        <position position="257"/>
    </location>
</feature>
<evidence type="ECO:0000313" key="9">
    <source>
        <dbReference type="Proteomes" id="UP000294887"/>
    </source>
</evidence>
<name>A0A4R1EPX4_9GAMM</name>
<comment type="pathway">
    <text evidence="4">Amine and polyamine biosynthesis; betaine biosynthesis via choline pathway; betaine from betaine aldehyde: step 1/1.</text>
</comment>
<dbReference type="InterPro" id="IPR016160">
    <property type="entry name" value="Ald_DH_CS_CYS"/>
</dbReference>
<evidence type="ECO:0000256" key="3">
    <source>
        <dbReference type="ARBA" id="ARBA00023027"/>
    </source>
</evidence>
<dbReference type="InterPro" id="IPR015590">
    <property type="entry name" value="Aldehyde_DH_dom"/>
</dbReference>
<dbReference type="EMBL" id="SMFQ01000005">
    <property type="protein sequence ID" value="TCJ83063.1"/>
    <property type="molecule type" value="Genomic_DNA"/>
</dbReference>
<dbReference type="SUPFAM" id="SSF53720">
    <property type="entry name" value="ALDH-like"/>
    <property type="match status" value="1"/>
</dbReference>
<keyword evidence="2 6" id="KW-0560">Oxidoreductase</keyword>
<reference evidence="8 9" key="1">
    <citation type="submission" date="2019-03" db="EMBL/GenBank/DDBJ databases">
        <title>Genomic Encyclopedia of Type Strains, Phase IV (KMG-IV): sequencing the most valuable type-strain genomes for metagenomic binning, comparative biology and taxonomic classification.</title>
        <authorList>
            <person name="Goeker M."/>
        </authorList>
    </citation>
    <scope>NUCLEOTIDE SEQUENCE [LARGE SCALE GENOMIC DNA]</scope>
    <source>
        <strain evidence="8 9">DSM 24830</strain>
    </source>
</reference>
<gene>
    <name evidence="8" type="ORF">EV695_3801</name>
</gene>
<evidence type="ECO:0000259" key="7">
    <source>
        <dbReference type="Pfam" id="PF00171"/>
    </source>
</evidence>
<dbReference type="RefSeq" id="WP_131907550.1">
    <property type="nucleotide sequence ID" value="NZ_BAAAFU010000007.1"/>
</dbReference>
<dbReference type="InterPro" id="IPR016161">
    <property type="entry name" value="Ald_DH/histidinol_DH"/>
</dbReference>
<dbReference type="PANTHER" id="PTHR43860">
    <property type="entry name" value="BETAINE ALDEHYDE DEHYDROGENASE"/>
    <property type="match status" value="1"/>
</dbReference>